<keyword evidence="3" id="KW-1133">Transmembrane helix</keyword>
<dbReference type="AlphaFoldDB" id="A0AAN7TTX1"/>
<name>A0AAN7TTX1_9MYCE</name>
<evidence type="ECO:0000256" key="2">
    <source>
        <dbReference type="ARBA" id="ARBA00022912"/>
    </source>
</evidence>
<evidence type="ECO:0000313" key="7">
    <source>
        <dbReference type="Proteomes" id="UP001344447"/>
    </source>
</evidence>
<dbReference type="GO" id="GO:0004721">
    <property type="term" value="F:phosphoprotein phosphatase activity"/>
    <property type="evidence" value="ECO:0007669"/>
    <property type="project" value="UniProtKB-KW"/>
</dbReference>
<dbReference type="PANTHER" id="PTHR46274">
    <property type="entry name" value="PHOSPHATIDYLINOSITOL PHOSPHATASE"/>
    <property type="match status" value="1"/>
</dbReference>
<evidence type="ECO:0000256" key="3">
    <source>
        <dbReference type="SAM" id="Phobius"/>
    </source>
</evidence>
<sequence length="227" mass="25918">MNENEGIITNINNESSGTSLMNVLGILIPIKIIVTIYLFSKARLPVGFARYFGRLYHFMTNPIRLGLQLAGLRGPFISQLDDNVFLGAMPMGTDVTLLFYKYKINSIVNLCDEYSGPTQHYTQLGMQQLYVPVVDHFEPDVEIIEKSIQFIIRQTELGNRVYIHCKAGRGRSGAIAICWIAYSRRVSLEVAQKILIEKRKIVRKHLYKQKNVLQYYSTHCLNSNPSI</sequence>
<dbReference type="InterPro" id="IPR029021">
    <property type="entry name" value="Prot-tyrosine_phosphatase-like"/>
</dbReference>
<reference evidence="6 7" key="1">
    <citation type="submission" date="2023-11" db="EMBL/GenBank/DDBJ databases">
        <title>Dfirmibasis_genome.</title>
        <authorList>
            <person name="Edelbroek B."/>
            <person name="Kjellin J."/>
            <person name="Jerlstrom-Hultqvist J."/>
            <person name="Soderbom F."/>
        </authorList>
    </citation>
    <scope>NUCLEOTIDE SEQUENCE [LARGE SCALE GENOMIC DNA]</scope>
    <source>
        <strain evidence="6 7">TNS-C-14</strain>
    </source>
</reference>
<dbReference type="PROSITE" id="PS50054">
    <property type="entry name" value="TYR_PHOSPHATASE_DUAL"/>
    <property type="match status" value="1"/>
</dbReference>
<dbReference type="Gene3D" id="3.90.190.10">
    <property type="entry name" value="Protein tyrosine phosphatase superfamily"/>
    <property type="match status" value="1"/>
</dbReference>
<evidence type="ECO:0000259" key="4">
    <source>
        <dbReference type="PROSITE" id="PS50054"/>
    </source>
</evidence>
<dbReference type="PANTHER" id="PTHR46274:SF6">
    <property type="entry name" value="TYR_PHOSPHATASE_2 DOMAIN-CONTAINING PROTEIN"/>
    <property type="match status" value="1"/>
</dbReference>
<dbReference type="SUPFAM" id="SSF52799">
    <property type="entry name" value="(Phosphotyrosine protein) phosphatases II"/>
    <property type="match status" value="1"/>
</dbReference>
<dbReference type="PROSITE" id="PS00383">
    <property type="entry name" value="TYR_PHOSPHATASE_1"/>
    <property type="match status" value="1"/>
</dbReference>
<dbReference type="PROSITE" id="PS50056">
    <property type="entry name" value="TYR_PHOSPHATASE_2"/>
    <property type="match status" value="1"/>
</dbReference>
<dbReference type="InterPro" id="IPR016130">
    <property type="entry name" value="Tyr_Pase_AS"/>
</dbReference>
<keyword evidence="3" id="KW-0472">Membrane</keyword>
<keyword evidence="1" id="KW-0378">Hydrolase</keyword>
<proteinExistence type="predicted"/>
<feature type="domain" description="Tyrosine specific protein phosphatases" evidence="5">
    <location>
        <begin position="142"/>
        <end position="199"/>
    </location>
</feature>
<keyword evidence="3" id="KW-0812">Transmembrane</keyword>
<organism evidence="6 7">
    <name type="scientific">Dictyostelium firmibasis</name>
    <dbReference type="NCBI Taxonomy" id="79012"/>
    <lineage>
        <taxon>Eukaryota</taxon>
        <taxon>Amoebozoa</taxon>
        <taxon>Evosea</taxon>
        <taxon>Eumycetozoa</taxon>
        <taxon>Dictyostelia</taxon>
        <taxon>Dictyosteliales</taxon>
        <taxon>Dictyosteliaceae</taxon>
        <taxon>Dictyostelium</taxon>
    </lineage>
</organism>
<evidence type="ECO:0008006" key="8">
    <source>
        <dbReference type="Google" id="ProtNLM"/>
    </source>
</evidence>
<evidence type="ECO:0000256" key="1">
    <source>
        <dbReference type="ARBA" id="ARBA00022801"/>
    </source>
</evidence>
<dbReference type="Proteomes" id="UP001344447">
    <property type="component" value="Unassembled WGS sequence"/>
</dbReference>
<dbReference type="Pfam" id="PF00782">
    <property type="entry name" value="DSPc"/>
    <property type="match status" value="1"/>
</dbReference>
<gene>
    <name evidence="6" type="ORF">RB653_010394</name>
</gene>
<keyword evidence="7" id="KW-1185">Reference proteome</keyword>
<dbReference type="EMBL" id="JAVFKY010000006">
    <property type="protein sequence ID" value="KAK5575138.1"/>
    <property type="molecule type" value="Genomic_DNA"/>
</dbReference>
<dbReference type="InterPro" id="IPR020422">
    <property type="entry name" value="TYR_PHOSPHATASE_DUAL_dom"/>
</dbReference>
<accession>A0AAN7TTX1</accession>
<dbReference type="InterPro" id="IPR000387">
    <property type="entry name" value="Tyr_Pase_dom"/>
</dbReference>
<dbReference type="SMART" id="SM00195">
    <property type="entry name" value="DSPc"/>
    <property type="match status" value="1"/>
</dbReference>
<feature type="transmembrane region" description="Helical" evidence="3">
    <location>
        <begin position="20"/>
        <end position="40"/>
    </location>
</feature>
<keyword evidence="2" id="KW-0904">Protein phosphatase</keyword>
<dbReference type="InterPro" id="IPR000340">
    <property type="entry name" value="Dual-sp_phosphatase_cat-dom"/>
</dbReference>
<dbReference type="FunFam" id="3.90.190.10:FF:000157">
    <property type="entry name" value="Protein-tyrosine phosphatase"/>
    <property type="match status" value="1"/>
</dbReference>
<feature type="domain" description="Tyrosine-protein phosphatase" evidence="4">
    <location>
        <begin position="76"/>
        <end position="221"/>
    </location>
</feature>
<comment type="caution">
    <text evidence="6">The sequence shown here is derived from an EMBL/GenBank/DDBJ whole genome shotgun (WGS) entry which is preliminary data.</text>
</comment>
<protein>
    <recommendedName>
        <fullName evidence="8">Protein-tyrosine-phosphatase</fullName>
    </recommendedName>
</protein>
<evidence type="ECO:0000313" key="6">
    <source>
        <dbReference type="EMBL" id="KAK5575138.1"/>
    </source>
</evidence>
<evidence type="ECO:0000259" key="5">
    <source>
        <dbReference type="PROSITE" id="PS50056"/>
    </source>
</evidence>